<evidence type="ECO:0000313" key="2">
    <source>
        <dbReference type="EMBL" id="AIQ62807.1"/>
    </source>
</evidence>
<evidence type="ECO:0000256" key="1">
    <source>
        <dbReference type="SAM" id="MobiDB-lite"/>
    </source>
</evidence>
<dbReference type="STRING" id="169760.PSTEL_06520"/>
<evidence type="ECO:0000313" key="3">
    <source>
        <dbReference type="Proteomes" id="UP000029507"/>
    </source>
</evidence>
<keyword evidence="3" id="KW-1185">Reference proteome</keyword>
<gene>
    <name evidence="2" type="ORF">PSTEL_06520</name>
</gene>
<dbReference type="KEGG" id="pste:PSTEL_06520"/>
<accession>A0A089LPL4</accession>
<name>A0A089LPL4_9BACL</name>
<proteinExistence type="predicted"/>
<protein>
    <submittedName>
        <fullName evidence="2">Uncharacterized protein</fullName>
    </submittedName>
</protein>
<organism evidence="2 3">
    <name type="scientific">Paenibacillus stellifer</name>
    <dbReference type="NCBI Taxonomy" id="169760"/>
    <lineage>
        <taxon>Bacteria</taxon>
        <taxon>Bacillati</taxon>
        <taxon>Bacillota</taxon>
        <taxon>Bacilli</taxon>
        <taxon>Bacillales</taxon>
        <taxon>Paenibacillaceae</taxon>
        <taxon>Paenibacillus</taxon>
    </lineage>
</organism>
<sequence length="140" mass="15267">MDNAAGLLAVQARTVRAGAVQARTVQARTVQARTVRARAVQAREAGCLRQMPWHAFALHQRPSSVAPPPHTAIRRAAIRQIFHRSRFMSPVTAGQLEPLKLLNPLESGTSPEPRKPGENRSTAGTLSVKYDTMRAITGQL</sequence>
<dbReference type="Proteomes" id="UP000029507">
    <property type="component" value="Chromosome"/>
</dbReference>
<dbReference type="HOGENOM" id="CLU_1833232_0_0_9"/>
<reference evidence="2 3" key="1">
    <citation type="submission" date="2014-08" db="EMBL/GenBank/DDBJ databases">
        <title>Comparative genomics of the Paenibacillus odorifer group.</title>
        <authorList>
            <person name="den Bakker H.C."/>
            <person name="Tsai Y.-C."/>
            <person name="Martin N."/>
            <person name="Korlach J."/>
            <person name="Wiedmann M."/>
        </authorList>
    </citation>
    <scope>NUCLEOTIDE SEQUENCE [LARGE SCALE GENOMIC DNA]</scope>
    <source>
        <strain evidence="2 3">DSM 14472</strain>
    </source>
</reference>
<feature type="region of interest" description="Disordered" evidence="1">
    <location>
        <begin position="99"/>
        <end position="125"/>
    </location>
</feature>
<dbReference type="EMBL" id="CP009286">
    <property type="protein sequence ID" value="AIQ62807.1"/>
    <property type="molecule type" value="Genomic_DNA"/>
</dbReference>
<dbReference type="AlphaFoldDB" id="A0A089LPL4"/>